<accession>A0AAC9LCF5</accession>
<dbReference type="Proteomes" id="UP000185511">
    <property type="component" value="Chromosome"/>
</dbReference>
<feature type="compositionally biased region" description="Basic residues" evidence="1">
    <location>
        <begin position="26"/>
        <end position="37"/>
    </location>
</feature>
<reference evidence="5" key="1">
    <citation type="submission" date="2016-06" db="EMBL/GenBank/DDBJ databases">
        <title>Complete genome sequence of Actinoalloteichus fjordicus DSM 46855 (=ADI127-17), type strain of the new species Actinoalloteichus fjordicus.</title>
        <authorList>
            <person name="Ruckert C."/>
            <person name="Nouioui I."/>
            <person name="Willmese J."/>
            <person name="van Wezel G."/>
            <person name="Klenk H.-P."/>
            <person name="Kalinowski J."/>
            <person name="Zotchev S.B."/>
        </authorList>
    </citation>
    <scope>NUCLEOTIDE SEQUENCE [LARGE SCALE GENOMIC DNA]</scope>
    <source>
        <strain evidence="5">ADI127-7</strain>
    </source>
</reference>
<keyword evidence="2" id="KW-0812">Transmembrane</keyword>
<dbReference type="EMBL" id="CP016076">
    <property type="protein sequence ID" value="APU15268.1"/>
    <property type="molecule type" value="Genomic_DNA"/>
</dbReference>
<keyword evidence="5" id="KW-1185">Reference proteome</keyword>
<dbReference type="InterPro" id="IPR013974">
    <property type="entry name" value="SAF"/>
</dbReference>
<evidence type="ECO:0000256" key="1">
    <source>
        <dbReference type="SAM" id="MobiDB-lite"/>
    </source>
</evidence>
<feature type="domain" description="SAF" evidence="3">
    <location>
        <begin position="67"/>
        <end position="127"/>
    </location>
</feature>
<name>A0AAC9LCF5_9PSEU</name>
<dbReference type="Pfam" id="PF08666">
    <property type="entry name" value="SAF"/>
    <property type="match status" value="1"/>
</dbReference>
<keyword evidence="2" id="KW-0472">Membrane</keyword>
<evidence type="ECO:0000259" key="3">
    <source>
        <dbReference type="Pfam" id="PF08666"/>
    </source>
</evidence>
<dbReference type="AlphaFoldDB" id="A0AAC9LCF5"/>
<evidence type="ECO:0000313" key="5">
    <source>
        <dbReference type="Proteomes" id="UP000185511"/>
    </source>
</evidence>
<sequence>MNVTTQESASTAAASAEHWASGGKGPRSRPPGRSRRRVPHLAVGGVLVLACAAGSVWMWTTAGERRAVLAVARPVSVGHVLTAADLREVQVGADPDLPVVEAVAVDGVLGRPMGTSLPAGALLHRDAVGTVLVPAADRAMTAVAVPDGRVPPEVAAGAAVSLVAAPDESALEGVGAAETWAATVVGVTTRETTSTTVLSVELASDDAREVAAVADGQISVVVLGGDR</sequence>
<evidence type="ECO:0000256" key="2">
    <source>
        <dbReference type="SAM" id="Phobius"/>
    </source>
</evidence>
<feature type="region of interest" description="Disordered" evidence="1">
    <location>
        <begin position="1"/>
        <end position="37"/>
    </location>
</feature>
<dbReference type="KEGG" id="acad:UA74_16100"/>
<proteinExistence type="predicted"/>
<protein>
    <recommendedName>
        <fullName evidence="3">SAF domain-containing protein</fullName>
    </recommendedName>
</protein>
<feature type="compositionally biased region" description="Low complexity" evidence="1">
    <location>
        <begin position="8"/>
        <end position="21"/>
    </location>
</feature>
<keyword evidence="2" id="KW-1133">Transmembrane helix</keyword>
<gene>
    <name evidence="4" type="ORF">UA74_16100</name>
</gene>
<feature type="transmembrane region" description="Helical" evidence="2">
    <location>
        <begin position="38"/>
        <end position="59"/>
    </location>
</feature>
<organism evidence="4 5">
    <name type="scientific">Actinoalloteichus fjordicus</name>
    <dbReference type="NCBI Taxonomy" id="1612552"/>
    <lineage>
        <taxon>Bacteria</taxon>
        <taxon>Bacillati</taxon>
        <taxon>Actinomycetota</taxon>
        <taxon>Actinomycetes</taxon>
        <taxon>Pseudonocardiales</taxon>
        <taxon>Pseudonocardiaceae</taxon>
        <taxon>Actinoalloteichus</taxon>
    </lineage>
</organism>
<evidence type="ECO:0000313" key="4">
    <source>
        <dbReference type="EMBL" id="APU15268.1"/>
    </source>
</evidence>